<dbReference type="Proteomes" id="UP000501076">
    <property type="component" value="Plasmid pFDU301A"/>
</dbReference>
<sequence length="162" mass="18677">MTNLNEKLEIVSIKNPEELAVSFEYKKDAFSPEDFLIGCIGEHYYLTTKSWEEIGQISNALYVKKGNLDKLEIKSISNEPSHSSSATNYLYQVNSNELNFIMATSHPEDDYTTSLFGTEYHIDLKNNTLISKRLDREVDNKKLDEYLSLYQKQRAVHKIVVS</sequence>
<name>A0A6M6E2U4_PRIMG</name>
<protein>
    <submittedName>
        <fullName evidence="1">Uncharacterized protein</fullName>
    </submittedName>
</protein>
<keyword evidence="1" id="KW-0614">Plasmid</keyword>
<gene>
    <name evidence="1" type="ORF">FDZ14_28180</name>
</gene>
<proteinExistence type="predicted"/>
<dbReference type="AlphaFoldDB" id="A0A6M6E2U4"/>
<organism evidence="1 2">
    <name type="scientific">Priestia megaterium</name>
    <name type="common">Bacillus megaterium</name>
    <dbReference type="NCBI Taxonomy" id="1404"/>
    <lineage>
        <taxon>Bacteria</taxon>
        <taxon>Bacillati</taxon>
        <taxon>Bacillota</taxon>
        <taxon>Bacilli</taxon>
        <taxon>Bacillales</taxon>
        <taxon>Bacillaceae</taxon>
        <taxon>Priestia</taxon>
    </lineage>
</organism>
<dbReference type="RefSeq" id="WP_171777967.1">
    <property type="nucleotide sequence ID" value="NZ_CP045273.1"/>
</dbReference>
<evidence type="ECO:0000313" key="2">
    <source>
        <dbReference type="Proteomes" id="UP000501076"/>
    </source>
</evidence>
<geneLocation type="plasmid" evidence="2">
    <name>pfdu301a</name>
</geneLocation>
<accession>A0A6M6E2U4</accession>
<reference evidence="1 2" key="1">
    <citation type="submission" date="2019-10" db="EMBL/GenBank/DDBJ databases">
        <title>Complete genome sequences for adaption low water activity.</title>
        <authorList>
            <person name="Zhao L."/>
            <person name="Zhong J."/>
        </authorList>
    </citation>
    <scope>NUCLEOTIDE SEQUENCE [LARGE SCALE GENOMIC DNA]</scope>
    <source>
        <strain evidence="1 2">FDU301</strain>
        <plasmid evidence="2">pfdu301a</plasmid>
    </source>
</reference>
<evidence type="ECO:0000313" key="1">
    <source>
        <dbReference type="EMBL" id="QJX79984.1"/>
    </source>
</evidence>
<dbReference type="EMBL" id="CP045273">
    <property type="protein sequence ID" value="QJX79984.1"/>
    <property type="molecule type" value="Genomic_DNA"/>
</dbReference>